<dbReference type="PROSITE" id="PS00061">
    <property type="entry name" value="ADH_SHORT"/>
    <property type="match status" value="1"/>
</dbReference>
<dbReference type="RefSeq" id="WP_209359542.1">
    <property type="nucleotide sequence ID" value="NZ_JAGISH010000002.1"/>
</dbReference>
<evidence type="ECO:0000256" key="2">
    <source>
        <dbReference type="RuleBase" id="RU000363"/>
    </source>
</evidence>
<evidence type="ECO:0000256" key="1">
    <source>
        <dbReference type="ARBA" id="ARBA00006484"/>
    </source>
</evidence>
<dbReference type="GO" id="GO:0032787">
    <property type="term" value="P:monocarboxylic acid metabolic process"/>
    <property type="evidence" value="ECO:0007669"/>
    <property type="project" value="UniProtKB-ARBA"/>
</dbReference>
<proteinExistence type="inferred from homology"/>
<dbReference type="AlphaFoldDB" id="A0A940S008"/>
<dbReference type="EMBL" id="JAGISH010000002">
    <property type="protein sequence ID" value="MBP0481671.1"/>
    <property type="molecule type" value="Genomic_DNA"/>
</dbReference>
<comment type="caution">
    <text evidence="3">The sequence shown here is derived from an EMBL/GenBank/DDBJ whole genome shotgun (WGS) entry which is preliminary data.</text>
</comment>
<gene>
    <name evidence="3" type="ORF">J5474_04090</name>
</gene>
<dbReference type="PRINTS" id="PR00080">
    <property type="entry name" value="SDRFAMILY"/>
</dbReference>
<evidence type="ECO:0000313" key="3">
    <source>
        <dbReference type="EMBL" id="MBP0481671.1"/>
    </source>
</evidence>
<evidence type="ECO:0000313" key="4">
    <source>
        <dbReference type="Proteomes" id="UP000675940"/>
    </source>
</evidence>
<dbReference type="InterPro" id="IPR036291">
    <property type="entry name" value="NAD(P)-bd_dom_sf"/>
</dbReference>
<keyword evidence="4" id="KW-1185">Reference proteome</keyword>
<dbReference type="Pfam" id="PF00106">
    <property type="entry name" value="adh_short"/>
    <property type="match status" value="1"/>
</dbReference>
<dbReference type="PRINTS" id="PR00081">
    <property type="entry name" value="GDHRDH"/>
</dbReference>
<accession>A0A940S008</accession>
<sequence>MFGHLKGKHALVTGGGTGIGLAIARALADHGAEVTITGRRLATLEEAATPGLHPLRMDVMDESSVVDGIAAAVAARGPVQICIPNAGIAEGRALLKTDLDFWRRMMATNLDGAFLTIRESLKSMTTTDWGRVIAVSSVAGLKGLKGAPTYTASKHAVVGLIRALAADYAARPWTFNALCPAYVDTEIVSRNVDSIMARTGMDAAAAKDLMVGVNPHGRLIRPEEVAEAALFLCAQNSGSMNGQAVQIAGGDM</sequence>
<dbReference type="PANTHER" id="PTHR42879:SF2">
    <property type="entry name" value="3-OXOACYL-[ACYL-CARRIER-PROTEIN] REDUCTASE FABG"/>
    <property type="match status" value="1"/>
</dbReference>
<reference evidence="3" key="1">
    <citation type="submission" date="2021-03" db="EMBL/GenBank/DDBJ databases">
        <title>Sagittula salina sp. nov. strain M10.9X isolated from the marine waste.</title>
        <authorList>
            <person name="Satari L."/>
            <person name="Molina-Menor E."/>
            <person name="Vidal-Verdu A."/>
            <person name="Pascual J."/>
            <person name="Pereto J."/>
            <person name="Porcar M."/>
        </authorList>
    </citation>
    <scope>NUCLEOTIDE SEQUENCE</scope>
    <source>
        <strain evidence="3">M10.9X</strain>
    </source>
</reference>
<dbReference type="Proteomes" id="UP000675940">
    <property type="component" value="Unassembled WGS sequence"/>
</dbReference>
<name>A0A940S008_9RHOB</name>
<protein>
    <submittedName>
        <fullName evidence="3">SDR family oxidoreductase</fullName>
    </submittedName>
</protein>
<dbReference type="FunFam" id="3.40.50.720:FF:000084">
    <property type="entry name" value="Short-chain dehydrogenase reductase"/>
    <property type="match status" value="1"/>
</dbReference>
<dbReference type="InterPro" id="IPR050259">
    <property type="entry name" value="SDR"/>
</dbReference>
<dbReference type="CDD" id="cd05233">
    <property type="entry name" value="SDR_c"/>
    <property type="match status" value="1"/>
</dbReference>
<comment type="similarity">
    <text evidence="1 2">Belongs to the short-chain dehydrogenases/reductases (SDR) family.</text>
</comment>
<dbReference type="SUPFAM" id="SSF51735">
    <property type="entry name" value="NAD(P)-binding Rossmann-fold domains"/>
    <property type="match status" value="1"/>
</dbReference>
<dbReference type="InterPro" id="IPR002347">
    <property type="entry name" value="SDR_fam"/>
</dbReference>
<dbReference type="PANTHER" id="PTHR42879">
    <property type="entry name" value="3-OXOACYL-(ACYL-CARRIER-PROTEIN) REDUCTASE"/>
    <property type="match status" value="1"/>
</dbReference>
<organism evidence="3 4">
    <name type="scientific">Sagittula salina</name>
    <dbReference type="NCBI Taxonomy" id="2820268"/>
    <lineage>
        <taxon>Bacteria</taxon>
        <taxon>Pseudomonadati</taxon>
        <taxon>Pseudomonadota</taxon>
        <taxon>Alphaproteobacteria</taxon>
        <taxon>Rhodobacterales</taxon>
        <taxon>Roseobacteraceae</taxon>
        <taxon>Sagittula</taxon>
    </lineage>
</organism>
<dbReference type="InterPro" id="IPR020904">
    <property type="entry name" value="Sc_DH/Rdtase_CS"/>
</dbReference>
<dbReference type="Gene3D" id="3.40.50.720">
    <property type="entry name" value="NAD(P)-binding Rossmann-like Domain"/>
    <property type="match status" value="1"/>
</dbReference>